<evidence type="ECO:0000259" key="6">
    <source>
        <dbReference type="Pfam" id="PF06271"/>
    </source>
</evidence>
<evidence type="ECO:0000313" key="8">
    <source>
        <dbReference type="Proteomes" id="UP000197277"/>
    </source>
</evidence>
<keyword evidence="3 5" id="KW-1133">Transmembrane helix</keyword>
<evidence type="ECO:0000256" key="1">
    <source>
        <dbReference type="ARBA" id="ARBA00004141"/>
    </source>
</evidence>
<dbReference type="PANTHER" id="PTHR38480:SF1">
    <property type="entry name" value="SLR0254 PROTEIN"/>
    <property type="match status" value="1"/>
</dbReference>
<protein>
    <submittedName>
        <fullName evidence="7">RDD family protein</fullName>
    </submittedName>
</protein>
<keyword evidence="2 5" id="KW-0812">Transmembrane</keyword>
<keyword evidence="8" id="KW-1185">Reference proteome</keyword>
<dbReference type="OrthoDB" id="9814143at2"/>
<comment type="caution">
    <text evidence="7">The sequence shown here is derived from an EMBL/GenBank/DDBJ whole genome shotgun (WGS) entry which is preliminary data.</text>
</comment>
<feature type="transmembrane region" description="Helical" evidence="5">
    <location>
        <begin position="114"/>
        <end position="135"/>
    </location>
</feature>
<dbReference type="GO" id="GO:0016020">
    <property type="term" value="C:membrane"/>
    <property type="evidence" value="ECO:0007669"/>
    <property type="project" value="UniProtKB-SubCell"/>
</dbReference>
<dbReference type="PANTHER" id="PTHR38480">
    <property type="entry name" value="SLR0254 PROTEIN"/>
    <property type="match status" value="1"/>
</dbReference>
<dbReference type="RefSeq" id="WP_088463021.1">
    <property type="nucleotide sequence ID" value="NZ_NIRR01000003.1"/>
</dbReference>
<evidence type="ECO:0000256" key="5">
    <source>
        <dbReference type="SAM" id="Phobius"/>
    </source>
</evidence>
<organism evidence="7 8">
    <name type="scientific">Hymenobacter amundsenii</name>
    <dbReference type="NCBI Taxonomy" id="2006685"/>
    <lineage>
        <taxon>Bacteria</taxon>
        <taxon>Pseudomonadati</taxon>
        <taxon>Bacteroidota</taxon>
        <taxon>Cytophagia</taxon>
        <taxon>Cytophagales</taxon>
        <taxon>Hymenobacteraceae</taxon>
        <taxon>Hymenobacter</taxon>
    </lineage>
</organism>
<evidence type="ECO:0000256" key="3">
    <source>
        <dbReference type="ARBA" id="ARBA00022989"/>
    </source>
</evidence>
<dbReference type="InterPro" id="IPR010432">
    <property type="entry name" value="RDD"/>
</dbReference>
<evidence type="ECO:0000313" key="7">
    <source>
        <dbReference type="EMBL" id="OWP64412.1"/>
    </source>
</evidence>
<proteinExistence type="predicted"/>
<evidence type="ECO:0000256" key="2">
    <source>
        <dbReference type="ARBA" id="ARBA00022692"/>
    </source>
</evidence>
<dbReference type="AlphaFoldDB" id="A0A246FNW2"/>
<accession>A0A246FNW2</accession>
<feature type="transmembrane region" description="Helical" evidence="5">
    <location>
        <begin position="25"/>
        <end position="47"/>
    </location>
</feature>
<evidence type="ECO:0000256" key="4">
    <source>
        <dbReference type="ARBA" id="ARBA00023136"/>
    </source>
</evidence>
<gene>
    <name evidence="7" type="ORF">CDA63_03270</name>
</gene>
<dbReference type="Pfam" id="PF06271">
    <property type="entry name" value="RDD"/>
    <property type="match status" value="1"/>
</dbReference>
<comment type="subcellular location">
    <subcellularLocation>
        <location evidence="1">Membrane</location>
        <topology evidence="1">Multi-pass membrane protein</topology>
    </subcellularLocation>
</comment>
<feature type="domain" description="RDD" evidence="6">
    <location>
        <begin position="18"/>
        <end position="148"/>
    </location>
</feature>
<sequence length="247" mass="26244">MNTIRVQTTQNVTVEYEVASVGERILATIIDGVVIGAWALICGGIIASIAGGIGAGNTVALVLLVALVGVPFVFYHLICETMLNGQSIGKKARDIRVIRLDGTPPRFGDYLLRWILRIIDTGIGSGVVALVVVLANGKGQRLGDLAAGTSVVRTRPRPAGDVLAPAFTEPGYVVVFPAAAQLADHDVATIRQLLQQALTDENYVVINELAGKVKDLTSIRTDLPDEAFLRTILRDHAHLAAQESPHG</sequence>
<dbReference type="EMBL" id="NIRR01000003">
    <property type="protein sequence ID" value="OWP64412.1"/>
    <property type="molecule type" value="Genomic_DNA"/>
</dbReference>
<keyword evidence="4 5" id="KW-0472">Membrane</keyword>
<dbReference type="Proteomes" id="UP000197277">
    <property type="component" value="Unassembled WGS sequence"/>
</dbReference>
<name>A0A246FNW2_9BACT</name>
<reference evidence="7 8" key="1">
    <citation type="submission" date="2017-06" db="EMBL/GenBank/DDBJ databases">
        <title>Hymenobacter amundsenii sp. nov. isolated from regoliths in Antarctica.</title>
        <authorList>
            <person name="Sedlacek I."/>
            <person name="Kralova S."/>
            <person name="Pantucek R."/>
            <person name="Svec P."/>
            <person name="Holochova P."/>
            <person name="Stankova E."/>
            <person name="Vrbovska V."/>
            <person name="Busse H.-J."/>
        </authorList>
    </citation>
    <scope>NUCLEOTIDE SEQUENCE [LARGE SCALE GENOMIC DNA]</scope>
    <source>
        <strain evidence="7 8">CCM 8682</strain>
    </source>
</reference>
<feature type="transmembrane region" description="Helical" evidence="5">
    <location>
        <begin position="59"/>
        <end position="78"/>
    </location>
</feature>